<proteinExistence type="predicted"/>
<protein>
    <submittedName>
        <fullName evidence="1">Uncharacterized protein</fullName>
    </submittedName>
</protein>
<gene>
    <name evidence="1" type="ORF">MarFTMF_374</name>
</gene>
<reference evidence="1" key="1">
    <citation type="submission" date="2023-07" db="EMBL/GenBank/DDBJ databases">
        <authorList>
            <person name="Xia Y."/>
        </authorList>
    </citation>
    <scope>NUCLEOTIDE SEQUENCE</scope>
    <source>
        <strain evidence="1">F</strain>
    </source>
</reference>
<organism evidence="1">
    <name type="scientific">Marseillevirus sp</name>
    <dbReference type="NCBI Taxonomy" id="2809551"/>
    <lineage>
        <taxon>Viruses</taxon>
        <taxon>Varidnaviria</taxon>
        <taxon>Bamfordvirae</taxon>
        <taxon>Nucleocytoviricota</taxon>
        <taxon>Megaviricetes</taxon>
        <taxon>Pimascovirales</taxon>
        <taxon>Pimascovirales incertae sedis</taxon>
        <taxon>Marseilleviridae</taxon>
        <taxon>Marseillevirus</taxon>
    </lineage>
</organism>
<sequence length="520" mass="59485">MNRKNSKLTSLIFSLSSEDVEQGQHAAQAIQKICRNAMFPLSTRIQAIEAIYKNERSDMGADCLAASRDSLKYLEGKKKNSEVSFLCACSESPFVDSFERLLNTVCLYNLGHFEVCYELFSKLSKCCKMFLPHRLEALKFLVFSEEEENVDTAKNIIIDITKDLQISSPYRYKFAAEFSRTGCLKSLCNIERLWTTAPAEFIKDIQESFFSVKEHNEPSDNILSAQCLLQLIVVNEEKKIEIMEWLAQISENFTLGNENVQADACDVLLRLGTAKYRTRAQTVLNMIAQSKMGMSTVYTDKQNVHTTSLNESVMEFLEKCMEDETPDCSDFPSVHAKVVRLVTETLKDEDQKKALAALDRISVDTATFTEYELQLSDVFVIIWKRIEKKDAISSKQMAQRLLEELVDMAATCSSGHCSRLVNSLSYFEANIRIGFKEQVRANFSARMNSRIRNIKDVELQSSIICGMGDDEMTEDRTNYIKFIHENFGELYQELHKEFVEGGYVSQEQFDVWSQFSDGDW</sequence>
<evidence type="ECO:0000313" key="1">
    <source>
        <dbReference type="EMBL" id="WNL49890.1"/>
    </source>
</evidence>
<name>A0AA96J376_9VIRU</name>
<dbReference type="SUPFAM" id="SSF48371">
    <property type="entry name" value="ARM repeat"/>
    <property type="match status" value="1"/>
</dbReference>
<dbReference type="InterPro" id="IPR016024">
    <property type="entry name" value="ARM-type_fold"/>
</dbReference>
<accession>A0AA96J376</accession>
<dbReference type="EMBL" id="OR343188">
    <property type="protein sequence ID" value="WNL49890.1"/>
    <property type="molecule type" value="Genomic_DNA"/>
</dbReference>